<evidence type="ECO:0000256" key="3">
    <source>
        <dbReference type="ARBA" id="ARBA00023125"/>
    </source>
</evidence>
<evidence type="ECO:0000313" key="11">
    <source>
        <dbReference type="EMBL" id="TRY92312.1"/>
    </source>
</evidence>
<dbReference type="GO" id="GO:0005634">
    <property type="term" value="C:nucleus"/>
    <property type="evidence" value="ECO:0007669"/>
    <property type="project" value="UniProtKB-SubCell"/>
</dbReference>
<evidence type="ECO:0000313" key="12">
    <source>
        <dbReference type="Proteomes" id="UP000316079"/>
    </source>
</evidence>
<dbReference type="AlphaFoldDB" id="A0A553QQP8"/>
<dbReference type="CDD" id="cd00086">
    <property type="entry name" value="homeodomain"/>
    <property type="match status" value="1"/>
</dbReference>
<dbReference type="OrthoDB" id="6159439at2759"/>
<keyword evidence="4 6" id="KW-0371">Homeobox</keyword>
<keyword evidence="5 6" id="KW-0539">Nucleus</keyword>
<dbReference type="InterPro" id="IPR009057">
    <property type="entry name" value="Homeodomain-like_sf"/>
</dbReference>
<dbReference type="PROSITE" id="PS50071">
    <property type="entry name" value="HOMEOBOX_2"/>
    <property type="match status" value="1"/>
</dbReference>
<dbReference type="InterPro" id="IPR051892">
    <property type="entry name" value="LBX_TF"/>
</dbReference>
<dbReference type="STRING" id="623744.A0A553QQP8"/>
<evidence type="ECO:0000256" key="8">
    <source>
        <dbReference type="SAM" id="Coils"/>
    </source>
</evidence>
<feature type="coiled-coil region" evidence="8">
    <location>
        <begin position="166"/>
        <end position="193"/>
    </location>
</feature>
<organism evidence="11 12">
    <name type="scientific">Danionella cerebrum</name>
    <dbReference type="NCBI Taxonomy" id="2873325"/>
    <lineage>
        <taxon>Eukaryota</taxon>
        <taxon>Metazoa</taxon>
        <taxon>Chordata</taxon>
        <taxon>Craniata</taxon>
        <taxon>Vertebrata</taxon>
        <taxon>Euteleostomi</taxon>
        <taxon>Actinopterygii</taxon>
        <taxon>Neopterygii</taxon>
        <taxon>Teleostei</taxon>
        <taxon>Ostariophysi</taxon>
        <taxon>Cypriniformes</taxon>
        <taxon>Danionidae</taxon>
        <taxon>Danioninae</taxon>
        <taxon>Danionella</taxon>
    </lineage>
</organism>
<feature type="compositionally biased region" description="Acidic residues" evidence="9">
    <location>
        <begin position="254"/>
        <end position="265"/>
    </location>
</feature>
<dbReference type="Pfam" id="PF00046">
    <property type="entry name" value="Homeodomain"/>
    <property type="match status" value="1"/>
</dbReference>
<comment type="caution">
    <text evidence="11">The sequence shown here is derived from an EMBL/GenBank/DDBJ whole genome shotgun (WGS) entry which is preliminary data.</text>
</comment>
<proteinExistence type="predicted"/>
<evidence type="ECO:0000256" key="2">
    <source>
        <dbReference type="ARBA" id="ARBA00022473"/>
    </source>
</evidence>
<dbReference type="GO" id="GO:0042692">
    <property type="term" value="P:muscle cell differentiation"/>
    <property type="evidence" value="ECO:0007669"/>
    <property type="project" value="UniProtKB-ARBA"/>
</dbReference>
<evidence type="ECO:0000256" key="7">
    <source>
        <dbReference type="RuleBase" id="RU000682"/>
    </source>
</evidence>
<keyword evidence="2" id="KW-0217">Developmental protein</keyword>
<dbReference type="FunFam" id="1.10.10.60:FF:000098">
    <property type="entry name" value="Transcription factor LBX1"/>
    <property type="match status" value="1"/>
</dbReference>
<evidence type="ECO:0000256" key="9">
    <source>
        <dbReference type="SAM" id="MobiDB-lite"/>
    </source>
</evidence>
<evidence type="ECO:0000256" key="4">
    <source>
        <dbReference type="ARBA" id="ARBA00023155"/>
    </source>
</evidence>
<feature type="domain" description="Homeobox" evidence="10">
    <location>
        <begin position="119"/>
        <end position="179"/>
    </location>
</feature>
<feature type="region of interest" description="Disordered" evidence="9">
    <location>
        <begin position="231"/>
        <end position="265"/>
    </location>
</feature>
<sequence>METNKVVKICESRGLNPLEYLPPPAGYNKPLTPFSITDILSKPTFQRALPRVHRVRVSERARQSITITRQSITLVAHTSPLSALQELASKTFRGLELGVLQAAEGRNGLSLFERREAPSKRRKSRTAFSNQQLYELEKRFLHQKYLSPADRDQIAHQLALSNAQVITWFQNRRAKLKRDLEEMKADVESVASTGLAALDKISKLSAVETCASTEPLGVPVSERLPPLGHGYKSAHKLSLSPMSSLSDHTSQQCSEDEEEEINVDI</sequence>
<protein>
    <recommendedName>
        <fullName evidence="10">Homeobox domain-containing protein</fullName>
    </recommendedName>
</protein>
<evidence type="ECO:0000256" key="1">
    <source>
        <dbReference type="ARBA" id="ARBA00004123"/>
    </source>
</evidence>
<gene>
    <name evidence="11" type="ORF">DNTS_029275</name>
</gene>
<dbReference type="GO" id="GO:0000981">
    <property type="term" value="F:DNA-binding transcription factor activity, RNA polymerase II-specific"/>
    <property type="evidence" value="ECO:0007669"/>
    <property type="project" value="InterPro"/>
</dbReference>
<evidence type="ECO:0000259" key="10">
    <source>
        <dbReference type="PROSITE" id="PS50071"/>
    </source>
</evidence>
<dbReference type="EMBL" id="SRMA01025635">
    <property type="protein sequence ID" value="TRY92312.1"/>
    <property type="molecule type" value="Genomic_DNA"/>
</dbReference>
<dbReference type="PROSITE" id="PS00027">
    <property type="entry name" value="HOMEOBOX_1"/>
    <property type="match status" value="1"/>
</dbReference>
<dbReference type="SMART" id="SM00389">
    <property type="entry name" value="HOX"/>
    <property type="match status" value="1"/>
</dbReference>
<evidence type="ECO:0000256" key="5">
    <source>
        <dbReference type="ARBA" id="ARBA00023242"/>
    </source>
</evidence>
<dbReference type="PANTHER" id="PTHR24336">
    <property type="entry name" value="TRANSCRIPTION FACTOR LBX"/>
    <property type="match status" value="1"/>
</dbReference>
<accession>A0A553QQP8</accession>
<dbReference type="GO" id="GO:1990837">
    <property type="term" value="F:sequence-specific double-stranded DNA binding"/>
    <property type="evidence" value="ECO:0007669"/>
    <property type="project" value="TreeGrafter"/>
</dbReference>
<name>A0A553QQP8_9TELE</name>
<keyword evidence="8" id="KW-0175">Coiled coil</keyword>
<evidence type="ECO:0000256" key="6">
    <source>
        <dbReference type="PROSITE-ProRule" id="PRU00108"/>
    </source>
</evidence>
<reference evidence="11 12" key="1">
    <citation type="journal article" date="2019" name="Sci. Data">
        <title>Hybrid genome assembly and annotation of Danionella translucida.</title>
        <authorList>
            <person name="Kadobianskyi M."/>
            <person name="Schulze L."/>
            <person name="Schuelke M."/>
            <person name="Judkewitz B."/>
        </authorList>
    </citation>
    <scope>NUCLEOTIDE SEQUENCE [LARGE SCALE GENOMIC DNA]</scope>
    <source>
        <strain evidence="11 12">Bolton</strain>
    </source>
</reference>
<feature type="DNA-binding region" description="Homeobox" evidence="6">
    <location>
        <begin position="121"/>
        <end position="180"/>
    </location>
</feature>
<dbReference type="InterPro" id="IPR001356">
    <property type="entry name" value="HD"/>
</dbReference>
<dbReference type="Gene3D" id="1.10.10.60">
    <property type="entry name" value="Homeodomain-like"/>
    <property type="match status" value="1"/>
</dbReference>
<keyword evidence="12" id="KW-1185">Reference proteome</keyword>
<dbReference type="InterPro" id="IPR017970">
    <property type="entry name" value="Homeobox_CS"/>
</dbReference>
<dbReference type="PANTHER" id="PTHR24336:SF9">
    <property type="entry name" value="TRANSCRIPTION FACTOR LBX1"/>
    <property type="match status" value="1"/>
</dbReference>
<comment type="subcellular location">
    <subcellularLocation>
        <location evidence="1 6 7">Nucleus</location>
    </subcellularLocation>
</comment>
<dbReference type="Proteomes" id="UP000316079">
    <property type="component" value="Unassembled WGS sequence"/>
</dbReference>
<dbReference type="SUPFAM" id="SSF46689">
    <property type="entry name" value="Homeodomain-like"/>
    <property type="match status" value="1"/>
</dbReference>
<feature type="compositionally biased region" description="Polar residues" evidence="9">
    <location>
        <begin position="240"/>
        <end position="253"/>
    </location>
</feature>
<keyword evidence="3 6" id="KW-0238">DNA-binding</keyword>